<evidence type="ECO:0000313" key="1">
    <source>
        <dbReference type="EMBL" id="OGN12856.1"/>
    </source>
</evidence>
<reference evidence="1 2" key="1">
    <citation type="journal article" date="2016" name="Nat. Commun.">
        <title>Thousands of microbial genomes shed light on interconnected biogeochemical processes in an aquifer system.</title>
        <authorList>
            <person name="Anantharaman K."/>
            <person name="Brown C.T."/>
            <person name="Hug L.A."/>
            <person name="Sharon I."/>
            <person name="Castelle C.J."/>
            <person name="Probst A.J."/>
            <person name="Thomas B.C."/>
            <person name="Singh A."/>
            <person name="Wilkins M.J."/>
            <person name="Karaoz U."/>
            <person name="Brodie E.L."/>
            <person name="Williams K.H."/>
            <person name="Hubbard S.S."/>
            <person name="Banfield J.F."/>
        </authorList>
    </citation>
    <scope>NUCLEOTIDE SEQUENCE [LARGE SCALE GENOMIC DNA]</scope>
</reference>
<gene>
    <name evidence="1" type="ORF">A3C71_00985</name>
</gene>
<dbReference type="AlphaFoldDB" id="A0A1F8FKA6"/>
<evidence type="ECO:0000313" key="2">
    <source>
        <dbReference type="Proteomes" id="UP000178197"/>
    </source>
</evidence>
<protein>
    <submittedName>
        <fullName evidence="1">Uncharacterized protein</fullName>
    </submittedName>
</protein>
<proteinExistence type="predicted"/>
<name>A0A1F8FKA6_9BACT</name>
<dbReference type="Proteomes" id="UP000178197">
    <property type="component" value="Unassembled WGS sequence"/>
</dbReference>
<dbReference type="EMBL" id="MGJT01000011">
    <property type="protein sequence ID" value="OGN12856.1"/>
    <property type="molecule type" value="Genomic_DNA"/>
</dbReference>
<comment type="caution">
    <text evidence="1">The sequence shown here is derived from an EMBL/GenBank/DDBJ whole genome shotgun (WGS) entry which is preliminary data.</text>
</comment>
<accession>A0A1F8FKA6</accession>
<organism evidence="1 2">
    <name type="scientific">Candidatus Yanofskybacteria bacterium RIFCSPHIGHO2_02_FULL_43_15c</name>
    <dbReference type="NCBI Taxonomy" id="1802679"/>
    <lineage>
        <taxon>Bacteria</taxon>
        <taxon>Candidatus Yanofskyibacteriota</taxon>
    </lineage>
</organism>
<sequence length="82" mass="8871">MTSGQRGPLIPWATHVVQWTVQWVAKSQDGANPTKAVLSSDKRLQLASLKLESLVIADQNAAVNTFSDLVLGSLCDPIKKQV</sequence>